<proteinExistence type="predicted"/>
<gene>
    <name evidence="1" type="ORF">CIK00_03090</name>
</gene>
<dbReference type="EMBL" id="NPIB01000002">
    <property type="protein sequence ID" value="PLC59267.1"/>
    <property type="molecule type" value="Genomic_DNA"/>
</dbReference>
<evidence type="ECO:0000313" key="1">
    <source>
        <dbReference type="EMBL" id="PLC59267.1"/>
    </source>
</evidence>
<dbReference type="AlphaFoldDB" id="A0A2N4UW77"/>
<protein>
    <submittedName>
        <fullName evidence="1">Uncharacterized protein</fullName>
    </submittedName>
</protein>
<keyword evidence="2" id="KW-1185">Reference proteome</keyword>
<organism evidence="1 2">
    <name type="scientific">Photobacterium carnosum</name>
    <dbReference type="NCBI Taxonomy" id="2023717"/>
    <lineage>
        <taxon>Bacteria</taxon>
        <taxon>Pseudomonadati</taxon>
        <taxon>Pseudomonadota</taxon>
        <taxon>Gammaproteobacteria</taxon>
        <taxon>Vibrionales</taxon>
        <taxon>Vibrionaceae</taxon>
        <taxon>Photobacterium</taxon>
    </lineage>
</organism>
<name>A0A2N4UW77_9GAMM</name>
<sequence>MQQLIIEEGISQYELDLIVTLSLQIKTDPITFIKNLRKSSQLSGLSVLEEFYRLKNSYNLR</sequence>
<accession>A0A2N4UW77</accession>
<dbReference type="Proteomes" id="UP000234420">
    <property type="component" value="Unassembled WGS sequence"/>
</dbReference>
<reference evidence="1 2" key="1">
    <citation type="journal article" date="2018" name="Syst. Appl. Microbiol.">
        <title>Photobacterium carnosum sp. nov., isolated from spoiled modified atmosphere packaged poultry meat.</title>
        <authorList>
            <person name="Hilgarth M."/>
            <person name="Fuertes S."/>
            <person name="Ehrmann M."/>
            <person name="Vogel R.F."/>
        </authorList>
    </citation>
    <scope>NUCLEOTIDE SEQUENCE [LARGE SCALE GENOMIC DNA]</scope>
    <source>
        <strain evidence="1 2">TMW 2.2021</strain>
    </source>
</reference>
<comment type="caution">
    <text evidence="1">The sequence shown here is derived from an EMBL/GenBank/DDBJ whole genome shotgun (WGS) entry which is preliminary data.</text>
</comment>
<evidence type="ECO:0000313" key="2">
    <source>
        <dbReference type="Proteomes" id="UP000234420"/>
    </source>
</evidence>